<dbReference type="PRINTS" id="PR00413">
    <property type="entry name" value="HADHALOGNASE"/>
</dbReference>
<dbReference type="AlphaFoldDB" id="A0AAP0G315"/>
<gene>
    <name evidence="1" type="ORF">KSP39_PZI015137</name>
</gene>
<dbReference type="EMBL" id="JBBWWQ010000012">
    <property type="protein sequence ID" value="KAK8935014.1"/>
    <property type="molecule type" value="Genomic_DNA"/>
</dbReference>
<dbReference type="SFLD" id="SFLDS00003">
    <property type="entry name" value="Haloacid_Dehalogenase"/>
    <property type="match status" value="1"/>
</dbReference>
<comment type="caution">
    <text evidence="1">The sequence shown here is derived from an EMBL/GenBank/DDBJ whole genome shotgun (WGS) entry which is preliminary data.</text>
</comment>
<dbReference type="SFLD" id="SFLDG01129">
    <property type="entry name" value="C1.5:_HAD__Beta-PGM__Phosphata"/>
    <property type="match status" value="1"/>
</dbReference>
<dbReference type="PANTHER" id="PTHR46649:SF5">
    <property type="entry name" value="F14L17.7 PROTEIN"/>
    <property type="match status" value="1"/>
</dbReference>
<dbReference type="InterPro" id="IPR023214">
    <property type="entry name" value="HAD_sf"/>
</dbReference>
<protein>
    <recommendedName>
        <fullName evidence="3">Haloacid dehalogenase-like hydrolase domain-containing protein 3</fullName>
    </recommendedName>
</protein>
<dbReference type="InterPro" id="IPR036412">
    <property type="entry name" value="HAD-like_sf"/>
</dbReference>
<organism evidence="1 2">
    <name type="scientific">Platanthera zijinensis</name>
    <dbReference type="NCBI Taxonomy" id="2320716"/>
    <lineage>
        <taxon>Eukaryota</taxon>
        <taxon>Viridiplantae</taxon>
        <taxon>Streptophyta</taxon>
        <taxon>Embryophyta</taxon>
        <taxon>Tracheophyta</taxon>
        <taxon>Spermatophyta</taxon>
        <taxon>Magnoliopsida</taxon>
        <taxon>Liliopsida</taxon>
        <taxon>Asparagales</taxon>
        <taxon>Orchidaceae</taxon>
        <taxon>Orchidoideae</taxon>
        <taxon>Orchideae</taxon>
        <taxon>Orchidinae</taxon>
        <taxon>Platanthera</taxon>
    </lineage>
</organism>
<name>A0AAP0G315_9ASPA</name>
<dbReference type="CDD" id="cd16415">
    <property type="entry name" value="HAD_dREG-2_like"/>
    <property type="match status" value="1"/>
</dbReference>
<proteinExistence type="predicted"/>
<dbReference type="Proteomes" id="UP001418222">
    <property type="component" value="Unassembled WGS sequence"/>
</dbReference>
<evidence type="ECO:0000313" key="2">
    <source>
        <dbReference type="Proteomes" id="UP001418222"/>
    </source>
</evidence>
<evidence type="ECO:0008006" key="3">
    <source>
        <dbReference type="Google" id="ProtNLM"/>
    </source>
</evidence>
<accession>A0AAP0G315</accession>
<dbReference type="SUPFAM" id="SSF56784">
    <property type="entry name" value="HAD-like"/>
    <property type="match status" value="1"/>
</dbReference>
<keyword evidence="2" id="KW-1185">Reference proteome</keyword>
<dbReference type="InterPro" id="IPR044924">
    <property type="entry name" value="HAD-SF_hydro_IA_REG-2-like_cap"/>
</dbReference>
<evidence type="ECO:0000313" key="1">
    <source>
        <dbReference type="EMBL" id="KAK8935014.1"/>
    </source>
</evidence>
<dbReference type="InterPro" id="IPR006439">
    <property type="entry name" value="HAD-SF_hydro_IA"/>
</dbReference>
<dbReference type="Gene3D" id="3.40.50.1000">
    <property type="entry name" value="HAD superfamily/HAD-like"/>
    <property type="match status" value="1"/>
</dbReference>
<dbReference type="InterPro" id="IPR011949">
    <property type="entry name" value="HAD-SF_hydro_IA_REG-2-like"/>
</dbReference>
<dbReference type="NCBIfam" id="TIGR02252">
    <property type="entry name" value="DREG-2"/>
    <property type="match status" value="1"/>
</dbReference>
<dbReference type="Gene3D" id="1.10.150.720">
    <property type="entry name" value="Haloacid dehalogenase-like hydrolase"/>
    <property type="match status" value="1"/>
</dbReference>
<reference evidence="1 2" key="1">
    <citation type="journal article" date="2022" name="Nat. Plants">
        <title>Genomes of leafy and leafless Platanthera orchids illuminate the evolution of mycoheterotrophy.</title>
        <authorList>
            <person name="Li M.H."/>
            <person name="Liu K.W."/>
            <person name="Li Z."/>
            <person name="Lu H.C."/>
            <person name="Ye Q.L."/>
            <person name="Zhang D."/>
            <person name="Wang J.Y."/>
            <person name="Li Y.F."/>
            <person name="Zhong Z.M."/>
            <person name="Liu X."/>
            <person name="Yu X."/>
            <person name="Liu D.K."/>
            <person name="Tu X.D."/>
            <person name="Liu B."/>
            <person name="Hao Y."/>
            <person name="Liao X.Y."/>
            <person name="Jiang Y.T."/>
            <person name="Sun W.H."/>
            <person name="Chen J."/>
            <person name="Chen Y.Q."/>
            <person name="Ai Y."/>
            <person name="Zhai J.W."/>
            <person name="Wu S.S."/>
            <person name="Zhou Z."/>
            <person name="Hsiao Y.Y."/>
            <person name="Wu W.L."/>
            <person name="Chen Y.Y."/>
            <person name="Lin Y.F."/>
            <person name="Hsu J.L."/>
            <person name="Li C.Y."/>
            <person name="Wang Z.W."/>
            <person name="Zhao X."/>
            <person name="Zhong W.Y."/>
            <person name="Ma X.K."/>
            <person name="Ma L."/>
            <person name="Huang J."/>
            <person name="Chen G.Z."/>
            <person name="Huang M.Z."/>
            <person name="Huang L."/>
            <person name="Peng D.H."/>
            <person name="Luo Y.B."/>
            <person name="Zou S.Q."/>
            <person name="Chen S.P."/>
            <person name="Lan S."/>
            <person name="Tsai W.C."/>
            <person name="Van de Peer Y."/>
            <person name="Liu Z.J."/>
        </authorList>
    </citation>
    <scope>NUCLEOTIDE SEQUENCE [LARGE SCALE GENOMIC DNA]</scope>
    <source>
        <strain evidence="1">Lor287</strain>
    </source>
</reference>
<dbReference type="Pfam" id="PF00702">
    <property type="entry name" value="Hydrolase"/>
    <property type="match status" value="1"/>
</dbReference>
<dbReference type="PANTHER" id="PTHR46649">
    <property type="match status" value="1"/>
</dbReference>
<dbReference type="NCBIfam" id="TIGR01549">
    <property type="entry name" value="HAD-SF-IA-v1"/>
    <property type="match status" value="1"/>
</dbReference>
<sequence>MEARALRHWCLVKSFRFVAGAGCSSATPRLRASMLMSSVAADRLPRRKVYDGLLLDAGGTLLQLARPVEETYASIGKKYGIDVGGNEIKQGFKRAFAAPWPEKLRYQGDGRAFWKNVVSEATGCADNNFFEEVYEHYAHGDAWRLPDDAYEGMCLLKDAGVKLAVVSNFDTRLRKLLCDLNVAQLFDAIVISSEVGYEKPAAGIFLAALDHIGIKASKAVHVGDDEKADKEGANSVGIDCWLWGSDVKSFSEVYRRILITDS</sequence>